<dbReference type="InterPro" id="IPR056002">
    <property type="entry name" value="DUF7580"/>
</dbReference>
<evidence type="ECO:0000259" key="1">
    <source>
        <dbReference type="Pfam" id="PF24476"/>
    </source>
</evidence>
<feature type="domain" description="DUF7580" evidence="1">
    <location>
        <begin position="378"/>
        <end position="589"/>
    </location>
</feature>
<comment type="caution">
    <text evidence="2">The sequence shown here is derived from an EMBL/GenBank/DDBJ whole genome shotgun (WGS) entry which is preliminary data.</text>
</comment>
<dbReference type="Gene3D" id="1.10.510.10">
    <property type="entry name" value="Transferase(Phosphotransferase) domain 1"/>
    <property type="match status" value="1"/>
</dbReference>
<dbReference type="AlphaFoldDB" id="A0A072P8K3"/>
<dbReference type="PANTHER" id="PTHR37542:SF1">
    <property type="entry name" value="PRION-INHIBITION AND PROPAGATION HELO DOMAIN-CONTAINING PROTEIN"/>
    <property type="match status" value="1"/>
</dbReference>
<dbReference type="SUPFAM" id="SSF56112">
    <property type="entry name" value="Protein kinase-like (PK-like)"/>
    <property type="match status" value="1"/>
</dbReference>
<dbReference type="VEuPathDB" id="FungiDB:A1O9_08363"/>
<dbReference type="InterPro" id="IPR011009">
    <property type="entry name" value="Kinase-like_dom_sf"/>
</dbReference>
<dbReference type="Proteomes" id="UP000027920">
    <property type="component" value="Unassembled WGS sequence"/>
</dbReference>
<dbReference type="RefSeq" id="XP_013258203.1">
    <property type="nucleotide sequence ID" value="XM_013402749.1"/>
</dbReference>
<dbReference type="EMBL" id="AMGV01000007">
    <property type="protein sequence ID" value="KEF55613.1"/>
    <property type="molecule type" value="Genomic_DNA"/>
</dbReference>
<sequence>MDIFGTTVTVIHEIYTITVFIKGVVDDVRSYGPETVQIRQKLAHEFVYVDLFQSNFFDDAANAEAYKKQSKMLQADVKSILDNLKRVLAEYAIEAAKHGILADDGDPVVGQAVTQPPPSKKIRVKDRVRKFVDGAREDAKELNKKTLWSLFDKEKILQMLTEYSEWTNRLRQCSALMTERILLKGLTSFAEFADTQNARDLGLQDVAKRRSLVNVIPPATFTPLSGFIMPRSERIVASNVVIVKFHADDMPEPREVVLEHCTYSIALLQAIQSKKDATAIAELKIPYRKLAWTLNQSPFAEETDSDDILTATNPSLLTLRCIGYIDQPEKEQVSFLYELPNLGIMQEQLSVKTLHGLIRGSKPPESGSDTFFLDIWEDCWSRIDQKPSSGGKRKQSLRNRFFLAYALAMTVLNIHSSGWVHKDLWSHGIIIIPSSRPSKQSGSTYLIPYVAGWGVARPTAAKETDLRPDYSIEANLYRHPNRQQQPSKKYTLIHDLYSLGVLLMEIGVWDTVDNMFQSQIKWAKKQNSPPKVDLVRLEWRRFVKTEVERQMGEVYARAVGCCLLSDFGVDKDDDAETNLAVSFKNLVVDAIKPGITL</sequence>
<dbReference type="InterPro" id="IPR038305">
    <property type="entry name" value="HeLo_sf"/>
</dbReference>
<gene>
    <name evidence="2" type="ORF">A1O9_08363</name>
</gene>
<dbReference type="OrthoDB" id="4121302at2759"/>
<evidence type="ECO:0000313" key="3">
    <source>
        <dbReference type="Proteomes" id="UP000027920"/>
    </source>
</evidence>
<accession>A0A072P8K3</accession>
<dbReference type="Gene3D" id="1.20.120.1020">
    <property type="entry name" value="Prion-inhibition and propagation, HeLo domain"/>
    <property type="match status" value="1"/>
</dbReference>
<reference evidence="2 3" key="1">
    <citation type="submission" date="2013-03" db="EMBL/GenBank/DDBJ databases">
        <title>The Genome Sequence of Exophiala aquamarina CBS 119918.</title>
        <authorList>
            <consortium name="The Broad Institute Genomics Platform"/>
            <person name="Cuomo C."/>
            <person name="de Hoog S."/>
            <person name="Gorbushina A."/>
            <person name="Walker B."/>
            <person name="Young S.K."/>
            <person name="Zeng Q."/>
            <person name="Gargeya S."/>
            <person name="Fitzgerald M."/>
            <person name="Haas B."/>
            <person name="Abouelleil A."/>
            <person name="Allen A.W."/>
            <person name="Alvarado L."/>
            <person name="Arachchi H.M."/>
            <person name="Berlin A.M."/>
            <person name="Chapman S.B."/>
            <person name="Gainer-Dewar J."/>
            <person name="Goldberg J."/>
            <person name="Griggs A."/>
            <person name="Gujja S."/>
            <person name="Hansen M."/>
            <person name="Howarth C."/>
            <person name="Imamovic A."/>
            <person name="Ireland A."/>
            <person name="Larimer J."/>
            <person name="McCowan C."/>
            <person name="Murphy C."/>
            <person name="Pearson M."/>
            <person name="Poon T.W."/>
            <person name="Priest M."/>
            <person name="Roberts A."/>
            <person name="Saif S."/>
            <person name="Shea T."/>
            <person name="Sisk P."/>
            <person name="Sykes S."/>
            <person name="Wortman J."/>
            <person name="Nusbaum C."/>
            <person name="Birren B."/>
        </authorList>
    </citation>
    <scope>NUCLEOTIDE SEQUENCE [LARGE SCALE GENOMIC DNA]</scope>
    <source>
        <strain evidence="2 3">CBS 119918</strain>
    </source>
</reference>
<keyword evidence="3" id="KW-1185">Reference proteome</keyword>
<evidence type="ECO:0000313" key="2">
    <source>
        <dbReference type="EMBL" id="KEF55613.1"/>
    </source>
</evidence>
<name>A0A072P8K3_9EURO</name>
<proteinExistence type="predicted"/>
<dbReference type="GeneID" id="25283276"/>
<organism evidence="2 3">
    <name type="scientific">Exophiala aquamarina CBS 119918</name>
    <dbReference type="NCBI Taxonomy" id="1182545"/>
    <lineage>
        <taxon>Eukaryota</taxon>
        <taxon>Fungi</taxon>
        <taxon>Dikarya</taxon>
        <taxon>Ascomycota</taxon>
        <taxon>Pezizomycotina</taxon>
        <taxon>Eurotiomycetes</taxon>
        <taxon>Chaetothyriomycetidae</taxon>
        <taxon>Chaetothyriales</taxon>
        <taxon>Herpotrichiellaceae</taxon>
        <taxon>Exophiala</taxon>
    </lineage>
</organism>
<dbReference type="Pfam" id="PF24476">
    <property type="entry name" value="DUF7580"/>
    <property type="match status" value="1"/>
</dbReference>
<protein>
    <recommendedName>
        <fullName evidence="1">DUF7580 domain-containing protein</fullName>
    </recommendedName>
</protein>
<dbReference type="HOGENOM" id="CLU_017444_2_1_1"/>
<dbReference type="PANTHER" id="PTHR37542">
    <property type="entry name" value="HELO DOMAIN-CONTAINING PROTEIN-RELATED"/>
    <property type="match status" value="1"/>
</dbReference>